<name>M2LI08_BAUPA</name>
<dbReference type="Proteomes" id="UP000011761">
    <property type="component" value="Unassembled WGS sequence"/>
</dbReference>
<dbReference type="KEGG" id="bcom:BAUCODRAFT_36272"/>
<evidence type="ECO:0000313" key="4">
    <source>
        <dbReference type="EMBL" id="EMC93817.1"/>
    </source>
</evidence>
<evidence type="ECO:0000313" key="5">
    <source>
        <dbReference type="Proteomes" id="UP000011761"/>
    </source>
</evidence>
<reference evidence="4 5" key="1">
    <citation type="journal article" date="2012" name="PLoS Pathog.">
        <title>Diverse lifestyles and strategies of plant pathogenesis encoded in the genomes of eighteen Dothideomycetes fungi.</title>
        <authorList>
            <person name="Ohm R.A."/>
            <person name="Feau N."/>
            <person name="Henrissat B."/>
            <person name="Schoch C.L."/>
            <person name="Horwitz B.A."/>
            <person name="Barry K.W."/>
            <person name="Condon B.J."/>
            <person name="Copeland A.C."/>
            <person name="Dhillon B."/>
            <person name="Glaser F."/>
            <person name="Hesse C.N."/>
            <person name="Kosti I."/>
            <person name="LaButti K."/>
            <person name="Lindquist E.A."/>
            <person name="Lucas S."/>
            <person name="Salamov A.A."/>
            <person name="Bradshaw R.E."/>
            <person name="Ciuffetti L."/>
            <person name="Hamelin R.C."/>
            <person name="Kema G.H.J."/>
            <person name="Lawrence C."/>
            <person name="Scott J.A."/>
            <person name="Spatafora J.W."/>
            <person name="Turgeon B.G."/>
            <person name="de Wit P.J.G.M."/>
            <person name="Zhong S."/>
            <person name="Goodwin S.B."/>
            <person name="Grigoriev I.V."/>
        </authorList>
    </citation>
    <scope>NUCLEOTIDE SEQUENCE [LARGE SCALE GENOMIC DNA]</scope>
    <source>
        <strain evidence="4 5">UAMH 10762</strain>
    </source>
</reference>
<sequence length="668" mass="74285">MRQADDAHDAVNYLSLYDQERRAKVQAEKEWHERCTSLQDALDSSEEAAKKLKEKCKTLEEDLKHKQKEVEHAEVEQCAGNEAVQGLNKVMRERDEASAKAAALEKQLEVAYSSQLDAHQKLDEVTLERDTAHQQQAILVNNFNEQQQIAKNWEDMAQFGTDAQQQLNDAMTALRQEFGEIAGALDVYPYLEAFREKQQAGGLKREDSYSSLFEEPVLAKPRKRPQSQRQVSLGDELSSKMEMDVGEGEEGLATVKQDDHSNADDMDITITQDWSPEMKALIEKYDAELKAARYEIKCWEEKQAENQKCFDQQEEEKKELEGEKDALKEQKEKIEIESQALKAQKAKLEADFTAVQEEKDDFATRLAQVDLFRVDADLKRLQEAKDSSEAELKAQLNEEKQKSEAEVKRLKSIITNKEQTMKQREQTLQNSMNMRAKVEKELAQLKDAAARQPTPIAPPQITPIITTAAPAPASAIGKRTASAATQTDLPPPPKKIEELDIMPPVTIAAFAPTPAIGKRAASAATQTDLPAIPEPKAPLQTTPSVAIAPFAPTRAWRKRVANAATQTEALAIPATRPVYTDTGTATEPLPPATSAGGKALPTSMQLLFAVLLFVMVGMLLNLSSLQGRMVEANDPTIMYQFWTPDRTYSSSVLSQLVGGPFVGDTGFF</sequence>
<feature type="region of interest" description="Disordered" evidence="2">
    <location>
        <begin position="214"/>
        <end position="241"/>
    </location>
</feature>
<keyword evidence="3" id="KW-0472">Membrane</keyword>
<feature type="transmembrane region" description="Helical" evidence="3">
    <location>
        <begin position="604"/>
        <end position="622"/>
    </location>
</feature>
<dbReference type="EMBL" id="KB445559">
    <property type="protein sequence ID" value="EMC93817.1"/>
    <property type="molecule type" value="Genomic_DNA"/>
</dbReference>
<dbReference type="OMA" id="KEWHERC"/>
<evidence type="ECO:0000256" key="2">
    <source>
        <dbReference type="SAM" id="MobiDB-lite"/>
    </source>
</evidence>
<dbReference type="HOGENOM" id="CLU_411013_0_0_1"/>
<feature type="coiled-coil region" evidence="1">
    <location>
        <begin position="282"/>
        <end position="448"/>
    </location>
</feature>
<accession>M2LI08</accession>
<keyword evidence="1" id="KW-0175">Coiled coil</keyword>
<gene>
    <name evidence="4" type="ORF">BAUCODRAFT_36272</name>
</gene>
<dbReference type="AlphaFoldDB" id="M2LI08"/>
<keyword evidence="3" id="KW-0812">Transmembrane</keyword>
<keyword evidence="3" id="KW-1133">Transmembrane helix</keyword>
<keyword evidence="5" id="KW-1185">Reference proteome</keyword>
<feature type="coiled-coil region" evidence="1">
    <location>
        <begin position="35"/>
        <end position="107"/>
    </location>
</feature>
<protein>
    <submittedName>
        <fullName evidence="4">Uncharacterized protein</fullName>
    </submittedName>
</protein>
<evidence type="ECO:0000256" key="1">
    <source>
        <dbReference type="SAM" id="Coils"/>
    </source>
</evidence>
<dbReference type="RefSeq" id="XP_007678595.1">
    <property type="nucleotide sequence ID" value="XM_007680405.1"/>
</dbReference>
<organism evidence="4 5">
    <name type="scientific">Baudoinia panamericana (strain UAMH 10762)</name>
    <name type="common">Angels' share fungus</name>
    <name type="synonym">Baudoinia compniacensis (strain UAMH 10762)</name>
    <dbReference type="NCBI Taxonomy" id="717646"/>
    <lineage>
        <taxon>Eukaryota</taxon>
        <taxon>Fungi</taxon>
        <taxon>Dikarya</taxon>
        <taxon>Ascomycota</taxon>
        <taxon>Pezizomycotina</taxon>
        <taxon>Dothideomycetes</taxon>
        <taxon>Dothideomycetidae</taxon>
        <taxon>Mycosphaerellales</taxon>
        <taxon>Teratosphaeriaceae</taxon>
        <taxon>Baudoinia</taxon>
    </lineage>
</organism>
<proteinExistence type="predicted"/>
<evidence type="ECO:0000256" key="3">
    <source>
        <dbReference type="SAM" id="Phobius"/>
    </source>
</evidence>
<dbReference type="GeneID" id="19112918"/>